<dbReference type="AlphaFoldDB" id="A0A974H437"/>
<organism evidence="1 2">
    <name type="scientific">Xenopus laevis</name>
    <name type="common">African clawed frog</name>
    <dbReference type="NCBI Taxonomy" id="8355"/>
    <lineage>
        <taxon>Eukaryota</taxon>
        <taxon>Metazoa</taxon>
        <taxon>Chordata</taxon>
        <taxon>Craniata</taxon>
        <taxon>Vertebrata</taxon>
        <taxon>Euteleostomi</taxon>
        <taxon>Amphibia</taxon>
        <taxon>Batrachia</taxon>
        <taxon>Anura</taxon>
        <taxon>Pipoidea</taxon>
        <taxon>Pipidae</taxon>
        <taxon>Xenopodinae</taxon>
        <taxon>Xenopus</taxon>
        <taxon>Xenopus</taxon>
    </lineage>
</organism>
<sequence length="107" mass="11852">MLYNSMFCFRRNILFMVRLSSSKTAQTAIISTPNLAQECQYYPDIRLAVSKGLCIPGLIIFPLPFILSVSSSTSHAPVMVAHFSLSGQFSLKPPTQGYITTPRNPHS</sequence>
<reference evidence="2" key="1">
    <citation type="journal article" date="2016" name="Nature">
        <title>Genome evolution in the allotetraploid frog Xenopus laevis.</title>
        <authorList>
            <person name="Session A.M."/>
            <person name="Uno Y."/>
            <person name="Kwon T."/>
            <person name="Chapman J.A."/>
            <person name="Toyoda A."/>
            <person name="Takahashi S."/>
            <person name="Fukui A."/>
            <person name="Hikosaka A."/>
            <person name="Suzuki A."/>
            <person name="Kondo M."/>
            <person name="van Heeringen S.J."/>
            <person name="Quigley I."/>
            <person name="Heinz S."/>
            <person name="Ogino H."/>
            <person name="Ochi H."/>
            <person name="Hellsten U."/>
            <person name="Lyons J.B."/>
            <person name="Simakov O."/>
            <person name="Putnam N."/>
            <person name="Stites J."/>
            <person name="Kuroki Y."/>
            <person name="Tanaka T."/>
            <person name="Michiue T."/>
            <person name="Watanabe M."/>
            <person name="Bogdanovic O."/>
            <person name="Lister R."/>
            <person name="Georgiou G."/>
            <person name="Paranjpe S.S."/>
            <person name="van Kruijsbergen I."/>
            <person name="Shu S."/>
            <person name="Carlson J."/>
            <person name="Kinoshita T."/>
            <person name="Ohta Y."/>
            <person name="Mawaribuchi S."/>
            <person name="Jenkins J."/>
            <person name="Grimwood J."/>
            <person name="Schmutz J."/>
            <person name="Mitros T."/>
            <person name="Mozaffari S.V."/>
            <person name="Suzuki Y."/>
            <person name="Haramoto Y."/>
            <person name="Yamamoto T.S."/>
            <person name="Takagi C."/>
            <person name="Heald R."/>
            <person name="Miller K."/>
            <person name="Haudenschild C."/>
            <person name="Kitzman J."/>
            <person name="Nakayama T."/>
            <person name="Izutsu Y."/>
            <person name="Robert J."/>
            <person name="Fortriede J."/>
            <person name="Burns K."/>
            <person name="Lotay V."/>
            <person name="Karimi K."/>
            <person name="Yasuoka Y."/>
            <person name="Dichmann D.S."/>
            <person name="Flajnik M.F."/>
            <person name="Houston D.W."/>
            <person name="Shendure J."/>
            <person name="DuPasquier L."/>
            <person name="Vize P.D."/>
            <person name="Zorn A.M."/>
            <person name="Ito M."/>
            <person name="Marcotte E.M."/>
            <person name="Wallingford J.B."/>
            <person name="Ito Y."/>
            <person name="Asashima M."/>
            <person name="Ueno N."/>
            <person name="Matsuda Y."/>
            <person name="Veenstra G.J."/>
            <person name="Fujiyama A."/>
            <person name="Harland R.M."/>
            <person name="Taira M."/>
            <person name="Rokhsar D.S."/>
        </authorList>
    </citation>
    <scope>NUCLEOTIDE SEQUENCE [LARGE SCALE GENOMIC DNA]</scope>
    <source>
        <strain evidence="2">J</strain>
    </source>
</reference>
<accession>A0A974H437</accession>
<evidence type="ECO:0000313" key="1">
    <source>
        <dbReference type="EMBL" id="OCT64144.1"/>
    </source>
</evidence>
<evidence type="ECO:0000313" key="2">
    <source>
        <dbReference type="Proteomes" id="UP000694892"/>
    </source>
</evidence>
<protein>
    <submittedName>
        <fullName evidence="1">Uncharacterized protein</fullName>
    </submittedName>
</protein>
<gene>
    <name evidence="1" type="ORF">XELAEV_18045245mg</name>
</gene>
<proteinExistence type="predicted"/>
<dbReference type="EMBL" id="CM004482">
    <property type="protein sequence ID" value="OCT64144.1"/>
    <property type="molecule type" value="Genomic_DNA"/>
</dbReference>
<dbReference type="Proteomes" id="UP000694892">
    <property type="component" value="Chromosome 9_10L"/>
</dbReference>
<name>A0A974H437_XENLA</name>